<gene>
    <name evidence="1" type="ORF">dsmv_0682</name>
</gene>
<evidence type="ECO:0008006" key="3">
    <source>
        <dbReference type="Google" id="ProtNLM"/>
    </source>
</evidence>
<evidence type="ECO:0000313" key="2">
    <source>
        <dbReference type="Proteomes" id="UP000014977"/>
    </source>
</evidence>
<comment type="caution">
    <text evidence="1">The sequence shown here is derived from an EMBL/GenBank/DDBJ whole genome shotgun (WGS) entry which is preliminary data.</text>
</comment>
<dbReference type="Proteomes" id="UP000014977">
    <property type="component" value="Unassembled WGS sequence"/>
</dbReference>
<dbReference type="EMBL" id="ATHJ01000105">
    <property type="protein sequence ID" value="EPR35977.1"/>
    <property type="molecule type" value="Genomic_DNA"/>
</dbReference>
<proteinExistence type="predicted"/>
<dbReference type="OrthoDB" id="9181975at2"/>
<dbReference type="STRING" id="897.B2D07_16070"/>
<organism evidence="1 2">
    <name type="scientific">Desulfococcus multivorans DSM 2059</name>
    <dbReference type="NCBI Taxonomy" id="1121405"/>
    <lineage>
        <taxon>Bacteria</taxon>
        <taxon>Pseudomonadati</taxon>
        <taxon>Thermodesulfobacteriota</taxon>
        <taxon>Desulfobacteria</taxon>
        <taxon>Desulfobacterales</taxon>
        <taxon>Desulfococcaceae</taxon>
        <taxon>Desulfococcus</taxon>
    </lineage>
</organism>
<evidence type="ECO:0000313" key="1">
    <source>
        <dbReference type="EMBL" id="EPR35977.1"/>
    </source>
</evidence>
<reference evidence="1 2" key="1">
    <citation type="journal article" date="2013" name="Genome Announc.">
        <title>Draft genome sequences for three mercury-methylating, sulfate-reducing bacteria.</title>
        <authorList>
            <person name="Brown S.D."/>
            <person name="Hurt R.A.Jr."/>
            <person name="Gilmour C.C."/>
            <person name="Elias D.A."/>
        </authorList>
    </citation>
    <scope>NUCLEOTIDE SEQUENCE [LARGE SCALE GENOMIC DNA]</scope>
    <source>
        <strain evidence="1 2">DSM 2059</strain>
    </source>
</reference>
<dbReference type="RefSeq" id="WP_020877793.1">
    <property type="nucleotide sequence ID" value="NZ_ATHJ01000105.1"/>
</dbReference>
<name>S7TFH7_DESML</name>
<keyword evidence="2" id="KW-1185">Reference proteome</keyword>
<accession>S7TFH7</accession>
<sequence>MNSDPSRVDTLHPALDQALAAFPAELAARAAAALQYLLRERLAGGGKDAWTSSRLTGDGFPVEITFTTADQRLRYTVEPAGPRAAPAERLETAMQAVTDLGPAPISAETAAAFRSLQRPGGLFFGAYVGGRHSPADDQFKLYVETPFEAATDGSLPAGPAGLLGDYPQPRRIDRPVHLRMIAWSPASDQWELYYRVKDLAPHHLAAVLAPAGLAHLADELEGYLRETYGHAFAERLPGESVGVSYTWQAGETAHTATLFFFARTFWGGDARIRREFGRWSTALGWDDREYQRVTAPLAGRRLWKTYHGILGVTLLPTGEPALSIGVRPPETTLKTPAGKR</sequence>
<dbReference type="AlphaFoldDB" id="S7TFH7"/>
<dbReference type="eggNOG" id="ENOG5032AKW">
    <property type="taxonomic scope" value="Bacteria"/>
</dbReference>
<protein>
    <recommendedName>
        <fullName evidence="3">Aromatic prenyltransferase, DMATS type</fullName>
    </recommendedName>
</protein>